<gene>
    <name evidence="1" type="ORF">N47_G36190</name>
</gene>
<proteinExistence type="predicted"/>
<organism evidence="1">
    <name type="scientific">uncultured Desulfobacterium sp</name>
    <dbReference type="NCBI Taxonomy" id="201089"/>
    <lineage>
        <taxon>Bacteria</taxon>
        <taxon>Pseudomonadati</taxon>
        <taxon>Thermodesulfobacteriota</taxon>
        <taxon>Desulfobacteria</taxon>
        <taxon>Desulfobacterales</taxon>
        <taxon>Desulfobacteriaceae</taxon>
        <taxon>Desulfobacterium</taxon>
        <taxon>environmental samples</taxon>
    </lineage>
</organism>
<evidence type="ECO:0000313" key="1">
    <source>
        <dbReference type="EMBL" id="CBX28295.1"/>
    </source>
</evidence>
<dbReference type="AlphaFoldDB" id="E1YCK1"/>
<sequence>MEISCGLKLECYTGHLTKSPCRDCGLKDNLPSCSVNCKILSKVQADLAGMISCSNNCSEFEPYSLSNYKSLSI</sequence>
<dbReference type="EMBL" id="FR695868">
    <property type="protein sequence ID" value="CBX28295.1"/>
    <property type="molecule type" value="Genomic_DNA"/>
</dbReference>
<reference evidence="1" key="1">
    <citation type="journal article" date="2011" name="Environ. Microbiol.">
        <title>Genomic insights into the metabolic potential of the polycyclic aromatic hydrocarbon degrading sulfate-reducing Deltaproteobacterium N47.</title>
        <authorList>
            <person name="Bergmann F."/>
            <person name="Selesi D."/>
            <person name="Weinmaier T."/>
            <person name="Tischler P."/>
            <person name="Rattei T."/>
            <person name="Meckenstock R.U."/>
        </authorList>
    </citation>
    <scope>NUCLEOTIDE SEQUENCE</scope>
</reference>
<protein>
    <submittedName>
        <fullName evidence="1">Uncharacterized protein</fullName>
    </submittedName>
</protein>
<name>E1YCK1_9BACT</name>
<accession>E1YCK1</accession>